<dbReference type="InterPro" id="IPR000413">
    <property type="entry name" value="Integrin_alpha"/>
</dbReference>
<dbReference type="InterPro" id="IPR018511">
    <property type="entry name" value="Hemolysin-typ_Ca-bd_CS"/>
</dbReference>
<dbReference type="Pfam" id="PF01839">
    <property type="entry name" value="FG-GAP"/>
    <property type="match status" value="7"/>
</dbReference>
<evidence type="ECO:0000259" key="8">
    <source>
        <dbReference type="Pfam" id="PF08548"/>
    </source>
</evidence>
<accession>A0ABS8L2A4</accession>
<evidence type="ECO:0000313" key="9">
    <source>
        <dbReference type="EMBL" id="MCC8432467.1"/>
    </source>
</evidence>
<dbReference type="InterPro" id="IPR013519">
    <property type="entry name" value="Int_alpha_beta-p"/>
</dbReference>
<evidence type="ECO:0000256" key="1">
    <source>
        <dbReference type="ARBA" id="ARBA00001913"/>
    </source>
</evidence>
<feature type="domain" description="Peptidase M10 serralysin C-terminal" evidence="8">
    <location>
        <begin position="1026"/>
        <end position="1158"/>
    </location>
</feature>
<keyword evidence="3" id="KW-0964">Secreted</keyword>
<evidence type="ECO:0000256" key="3">
    <source>
        <dbReference type="ARBA" id="ARBA00022525"/>
    </source>
</evidence>
<dbReference type="Pfam" id="PF00353">
    <property type="entry name" value="HemolysinCabind"/>
    <property type="match status" value="8"/>
</dbReference>
<comment type="subcellular location">
    <subcellularLocation>
        <location evidence="2">Secreted</location>
    </subcellularLocation>
</comment>
<dbReference type="InterPro" id="IPR013858">
    <property type="entry name" value="Peptidase_M10B_C"/>
</dbReference>
<dbReference type="PRINTS" id="PR01185">
    <property type="entry name" value="INTEGRINA"/>
</dbReference>
<reference evidence="9 10" key="1">
    <citation type="submission" date="2021-11" db="EMBL/GenBank/DDBJ databases">
        <authorList>
            <person name="Lee D.-H."/>
            <person name="Kim S.-B."/>
        </authorList>
    </citation>
    <scope>NUCLEOTIDE SEQUENCE [LARGE SCALE GENOMIC DNA]</scope>
    <source>
        <strain evidence="9 10">KCTC 52223</strain>
    </source>
</reference>
<dbReference type="SUPFAM" id="SSF51120">
    <property type="entry name" value="beta-Roll"/>
    <property type="match status" value="5"/>
</dbReference>
<dbReference type="PROSITE" id="PS00330">
    <property type="entry name" value="HEMOLYSIN_CALCIUM"/>
    <property type="match status" value="1"/>
</dbReference>
<dbReference type="RefSeq" id="WP_230553882.1">
    <property type="nucleotide sequence ID" value="NZ_JAJISD010000014.1"/>
</dbReference>
<dbReference type="EMBL" id="JAJISD010000014">
    <property type="protein sequence ID" value="MCC8432467.1"/>
    <property type="molecule type" value="Genomic_DNA"/>
</dbReference>
<keyword evidence="10" id="KW-1185">Reference proteome</keyword>
<dbReference type="InterPro" id="IPR028994">
    <property type="entry name" value="Integrin_alpha_N"/>
</dbReference>
<sequence>MAFPANINLSSLNGILGAEFYSSGSSQKVGYAVSAGDINGDGFSDLIIGAPGATPNGSYSGNTYVVFGKSTGLAATTNLSSLNGIDGFVLRGALNDSSGMSAASIGDLNGDGYDDLIIGASATDLLNNTTATNPGASYVVFGKASGFDAALDLSTLNGSNGFKLTGVNERDLTGWSVAAAGDVNHDGYDDIIIGAPWGDPNGTSSGTAYVVFGKASGFGSGINLSVLNGSNGFKMSGAAGGDKVGAPVASAGDVNGDGFDDVIVGASYADTNGPNSGTSYVVFGKASGFAANLELSSLNGSNGFRLLGVTTGDQAGFAVSAGGDLNGDGIDDLIVAAPAADPHGNTSGATYVVFGKTSGFAGYIELWSLDGTNGFKLSGVAAGDQSGSIASAGDFNGDGFDDLIIGARNADPNGGNSGASYVVFGKASGFAANLDLSTLNGSNGFKLSGDGSGSKSGWSVSSAGDVNGDGYDDLIVGAPYKGSSGKAYVIYGRADGAMPGTSAAETLTGGRFDDVLRGGGGADLLRGHEGNDRLIVGDVTFFLADGGAGTDTVELGGAGLTLDLTNPGIAVRLSNIERIDLTGTGNNTLLVNPAAVLGGIGAVDGGEHILVVTGNTGDKVVFTGADWLFAGSVTEAGVAFDRFVAGDAEVRVAQGVSVPGVIIIGTPGDDIISPTVTVAGQLVATDGNDTIDGGGGNDTLNGGGGTDRLYGQEGDDVLIGGAAAAGSANQLWGGQGTDTASYVGTSGVVYADLAAQNAYVGGVLVDLMNSIENLTGGSGSNTLVGDGGGNVLTGGASTDYLYGQDGNDLLIGGGASAGSANQLWGGAGNDTASYAAMTGVVQADLGAQNAHVDGVLFDVMNSVENLIGGSGSDTLVGNALDNVLRGGAGTDYLYGQDGNDTLFGGAASPGSANQLWGGAGNDTASYVGITGLVQADLGAQNAHVDGVLFDVMNSIENLTGGSGNNTLVGNGVGNVLTGGAKADYLYGMDGDDILIGGGAAPGTANQLWGGAGSDTASYAGTTGAVYADLGAQTGHVDGALVDLMNATENLTGGSNADTLVGNGVANRLEGGAGGDVLWGKGGADVFVYKAYGDSNLVTGYDIIADFVSGTSKLDLTALGLDASHVVIQSGGQSTSLYIEKTAGTFDAATDLAIALAGANAINIGDILF</sequence>
<organism evidence="9 10">
    <name type="scientific">Reyranella aquatilis</name>
    <dbReference type="NCBI Taxonomy" id="2035356"/>
    <lineage>
        <taxon>Bacteria</taxon>
        <taxon>Pseudomonadati</taxon>
        <taxon>Pseudomonadota</taxon>
        <taxon>Alphaproteobacteria</taxon>
        <taxon>Hyphomicrobiales</taxon>
        <taxon>Reyranellaceae</taxon>
        <taxon>Reyranella</taxon>
    </lineage>
</organism>
<evidence type="ECO:0000256" key="7">
    <source>
        <dbReference type="ARBA" id="ARBA00023180"/>
    </source>
</evidence>
<keyword evidence="5" id="KW-0677">Repeat</keyword>
<keyword evidence="6" id="KW-0378">Hydrolase</keyword>
<dbReference type="SUPFAM" id="SSF69318">
    <property type="entry name" value="Integrin alpha N-terminal domain"/>
    <property type="match status" value="2"/>
</dbReference>
<keyword evidence="4" id="KW-0732">Signal</keyword>
<protein>
    <submittedName>
        <fullName evidence="9">M10 family metallopeptidase C-terminal domain-containing protein</fullName>
    </submittedName>
</protein>
<evidence type="ECO:0000256" key="5">
    <source>
        <dbReference type="ARBA" id="ARBA00022737"/>
    </source>
</evidence>
<dbReference type="Pfam" id="PF08548">
    <property type="entry name" value="Peptidase_M10_C"/>
    <property type="match status" value="1"/>
</dbReference>
<evidence type="ECO:0000313" key="10">
    <source>
        <dbReference type="Proteomes" id="UP001198862"/>
    </source>
</evidence>
<name>A0ABS8L2A4_9HYPH</name>
<dbReference type="InterPro" id="IPR001343">
    <property type="entry name" value="Hemolysn_Ca-bd"/>
</dbReference>
<dbReference type="PRINTS" id="PR00313">
    <property type="entry name" value="CABNDNGRPT"/>
</dbReference>
<keyword evidence="7" id="KW-0325">Glycoprotein</keyword>
<dbReference type="SMART" id="SM00191">
    <property type="entry name" value="Int_alpha"/>
    <property type="match status" value="7"/>
</dbReference>
<comment type="caution">
    <text evidence="9">The sequence shown here is derived from an EMBL/GenBank/DDBJ whole genome shotgun (WGS) entry which is preliminary data.</text>
</comment>
<dbReference type="InterPro" id="IPR013517">
    <property type="entry name" value="FG-GAP"/>
</dbReference>
<dbReference type="InterPro" id="IPR011049">
    <property type="entry name" value="Serralysin-like_metalloprot_C"/>
</dbReference>
<gene>
    <name evidence="9" type="ORF">LJ725_26115</name>
</gene>
<evidence type="ECO:0000256" key="2">
    <source>
        <dbReference type="ARBA" id="ARBA00004613"/>
    </source>
</evidence>
<dbReference type="PROSITE" id="PS51470">
    <property type="entry name" value="FG_GAP"/>
    <property type="match status" value="5"/>
</dbReference>
<dbReference type="Gene3D" id="2.150.10.10">
    <property type="entry name" value="Serralysin-like metalloprotease, C-terminal"/>
    <property type="match status" value="5"/>
</dbReference>
<proteinExistence type="predicted"/>
<dbReference type="Gene3D" id="2.130.10.130">
    <property type="entry name" value="Integrin alpha, N-terminal"/>
    <property type="match status" value="4"/>
</dbReference>
<dbReference type="PANTHER" id="PTHR23221:SF7">
    <property type="entry name" value="PHOSPHATIDYLINOSITOL-GLYCAN-SPECIFIC PHOSPHOLIPASE D"/>
    <property type="match status" value="1"/>
</dbReference>
<dbReference type="Proteomes" id="UP001198862">
    <property type="component" value="Unassembled WGS sequence"/>
</dbReference>
<comment type="cofactor">
    <cofactor evidence="1">
        <name>Ca(2+)</name>
        <dbReference type="ChEBI" id="CHEBI:29108"/>
    </cofactor>
</comment>
<evidence type="ECO:0000256" key="4">
    <source>
        <dbReference type="ARBA" id="ARBA00022729"/>
    </source>
</evidence>
<dbReference type="PANTHER" id="PTHR23221">
    <property type="entry name" value="GLYCOSYLPHOSPHATIDYLINOSITOL PHOSPHOLIPASE D"/>
    <property type="match status" value="1"/>
</dbReference>
<evidence type="ECO:0000256" key="6">
    <source>
        <dbReference type="ARBA" id="ARBA00022801"/>
    </source>
</evidence>